<dbReference type="eggNOG" id="ENOG5033SDJ">
    <property type="taxonomic scope" value="Bacteria"/>
</dbReference>
<keyword evidence="1" id="KW-0812">Transmembrane</keyword>
<dbReference type="PATRIC" id="fig|693979.3.peg.2796"/>
<evidence type="ECO:0000313" key="3">
    <source>
        <dbReference type="Proteomes" id="UP000008630"/>
    </source>
</evidence>
<dbReference type="Proteomes" id="UP000008630">
    <property type="component" value="Chromosome"/>
</dbReference>
<dbReference type="AlphaFoldDB" id="E6SWG1"/>
<evidence type="ECO:0000313" key="2">
    <source>
        <dbReference type="EMBL" id="ADV44622.1"/>
    </source>
</evidence>
<dbReference type="HOGENOM" id="CLU_124838_0_0_10"/>
<keyword evidence="3" id="KW-1185">Reference proteome</keyword>
<keyword evidence="1" id="KW-1133">Transmembrane helix</keyword>
<organism evidence="2 3">
    <name type="scientific">Bacteroides helcogenes (strain ATCC 35417 / DSM 20613 / JCM 6297 / CCUG 15421 / P 36-108)</name>
    <dbReference type="NCBI Taxonomy" id="693979"/>
    <lineage>
        <taxon>Bacteria</taxon>
        <taxon>Pseudomonadati</taxon>
        <taxon>Bacteroidota</taxon>
        <taxon>Bacteroidia</taxon>
        <taxon>Bacteroidales</taxon>
        <taxon>Bacteroidaceae</taxon>
        <taxon>Bacteroides</taxon>
    </lineage>
</organism>
<dbReference type="STRING" id="693979.Bache_2672"/>
<reference key="1">
    <citation type="submission" date="2010-11" db="EMBL/GenBank/DDBJ databases">
        <title>The complete genome of Bacteroides helcogenes P 36-108.</title>
        <authorList>
            <consortium name="US DOE Joint Genome Institute (JGI-PGF)"/>
            <person name="Lucas S."/>
            <person name="Copeland A."/>
            <person name="Lapidus A."/>
            <person name="Bruce D."/>
            <person name="Goodwin L."/>
            <person name="Pitluck S."/>
            <person name="Kyrpides N."/>
            <person name="Mavromatis K."/>
            <person name="Ivanova N."/>
            <person name="Zeytun A."/>
            <person name="Brettin T."/>
            <person name="Detter J.C."/>
            <person name="Tapia R."/>
            <person name="Han C."/>
            <person name="Land M."/>
            <person name="Hauser L."/>
            <person name="Markowitz V."/>
            <person name="Cheng J.-F."/>
            <person name="Hugenholtz P."/>
            <person name="Woyke T."/>
            <person name="Wu D."/>
            <person name="Gronow S."/>
            <person name="Wellnitz S."/>
            <person name="Brambilla E."/>
            <person name="Klenk H.-P."/>
            <person name="Eisen J.A."/>
        </authorList>
    </citation>
    <scope>NUCLEOTIDE SEQUENCE</scope>
    <source>
        <strain>P 36-108</strain>
    </source>
</reference>
<proteinExistence type="predicted"/>
<keyword evidence="1" id="KW-0472">Membrane</keyword>
<accession>E6SWG1</accession>
<protein>
    <submittedName>
        <fullName evidence="2">Uncharacterized protein</fullName>
    </submittedName>
</protein>
<sequence length="186" mass="22053">MKAELKYPILVFDPEDDMVWGFGQEKDFQYTTTRILERSNHRAGVVVVDNTGMKYTIRRAYKTGWRGIHGWTGIGTGVINLENEYEDNPTQLSPDELRDMMIERFLKHKDEEWFEEGWGNVRAFRRTFAKCRTVQELIGLYVCVPKFSLWERIQDYFLRGLFSVLGVMLLYIIWLVIKKAWLWIVG</sequence>
<dbReference type="EMBL" id="CP002352">
    <property type="protein sequence ID" value="ADV44622.1"/>
    <property type="molecule type" value="Genomic_DNA"/>
</dbReference>
<dbReference type="KEGG" id="bhl:Bache_2672"/>
<dbReference type="RefSeq" id="WP_013548209.1">
    <property type="nucleotide sequence ID" value="NC_014933.1"/>
</dbReference>
<gene>
    <name evidence="2" type="ordered locus">Bache_2672</name>
</gene>
<evidence type="ECO:0000256" key="1">
    <source>
        <dbReference type="SAM" id="Phobius"/>
    </source>
</evidence>
<dbReference type="OrthoDB" id="1493449at2"/>
<reference evidence="2 3" key="2">
    <citation type="journal article" date="2011" name="Stand. Genomic Sci.">
        <title>Complete genome sequence of Bacteroides helcogenes type strain (P 36-108).</title>
        <authorList>
            <person name="Pati A."/>
            <person name="Gronow S."/>
            <person name="Zeytun A."/>
            <person name="Lapidus A."/>
            <person name="Nolan M."/>
            <person name="Hammon N."/>
            <person name="Deshpande S."/>
            <person name="Cheng J.F."/>
            <person name="Tapia R."/>
            <person name="Han C."/>
            <person name="Goodwin L."/>
            <person name="Pitluck S."/>
            <person name="Liolios K."/>
            <person name="Pagani I."/>
            <person name="Ivanova N."/>
            <person name="Mavromatis K."/>
            <person name="Chen A."/>
            <person name="Palaniappan K."/>
            <person name="Land M."/>
            <person name="Hauser L."/>
            <person name="Chang Y.J."/>
            <person name="Jeffries C.D."/>
            <person name="Detter J.C."/>
            <person name="Brambilla E."/>
            <person name="Rohde M."/>
            <person name="Goker M."/>
            <person name="Woyke T."/>
            <person name="Bristow J."/>
            <person name="Eisen J.A."/>
            <person name="Markowitz V."/>
            <person name="Hugenholtz P."/>
            <person name="Kyrpides N.C."/>
            <person name="Klenk H.P."/>
            <person name="Lucas S."/>
        </authorList>
    </citation>
    <scope>NUCLEOTIDE SEQUENCE [LARGE SCALE GENOMIC DNA]</scope>
    <source>
        <strain evidence="3">ATCC 35417 / DSM 20613 / JCM 6297 / CCUG 15421 / P 36-108</strain>
    </source>
</reference>
<name>E6SWG1_BACT6</name>
<feature type="transmembrane region" description="Helical" evidence="1">
    <location>
        <begin position="156"/>
        <end position="177"/>
    </location>
</feature>